<dbReference type="Proteomes" id="UP000189855">
    <property type="component" value="Unassembled WGS sequence"/>
</dbReference>
<dbReference type="EMBL" id="MSDS01000008">
    <property type="protein sequence ID" value="OPE60530.1"/>
    <property type="molecule type" value="Genomic_DNA"/>
</dbReference>
<proteinExistence type="predicted"/>
<evidence type="ECO:0000313" key="1">
    <source>
        <dbReference type="EMBL" id="OPE60530.1"/>
    </source>
</evidence>
<gene>
    <name evidence="1" type="ORF">BTW15_08920</name>
</gene>
<evidence type="ECO:0008006" key="3">
    <source>
        <dbReference type="Google" id="ProtNLM"/>
    </source>
</evidence>
<evidence type="ECO:0000313" key="2">
    <source>
        <dbReference type="Proteomes" id="UP000189855"/>
    </source>
</evidence>
<organism evidence="1 2">
    <name type="scientific">Pseudomonas syringae pv. tomato</name>
    <dbReference type="NCBI Taxonomy" id="323"/>
    <lineage>
        <taxon>Bacteria</taxon>
        <taxon>Pseudomonadati</taxon>
        <taxon>Pseudomonadota</taxon>
        <taxon>Gammaproteobacteria</taxon>
        <taxon>Pseudomonadales</taxon>
        <taxon>Pseudomonadaceae</taxon>
        <taxon>Pseudomonas</taxon>
    </lineage>
</organism>
<comment type="caution">
    <text evidence="1">The sequence shown here is derived from an EMBL/GenBank/DDBJ whole genome shotgun (WGS) entry which is preliminary data.</text>
</comment>
<reference evidence="1 2" key="1">
    <citation type="journal article" date="2017" name="Mol. Ecol.">
        <title>Adaptation of the pathogen, Pseudomonas syringae, during experimental evolution on a native vs. alternative host plant.</title>
        <authorList>
            <person name="Meaden S."/>
            <person name="Koskella B."/>
        </authorList>
    </citation>
    <scope>NUCLEOTIDE SEQUENCE [LARGE SCALE GENOMIC DNA]</scope>
    <source>
        <strain evidence="1 2">PT23</strain>
    </source>
</reference>
<sequence length="69" mass="7634">MRFFALLACMCGPCRASGSTKVELTLPMASPKLLRVEPCILLAFLVVLPQASHVCKTRQPMTQPMTRDK</sequence>
<name>A0AB36KVT9_PSEUB</name>
<dbReference type="AlphaFoldDB" id="A0AB36KVT9"/>
<protein>
    <recommendedName>
        <fullName evidence="3">Lipoprotein</fullName>
    </recommendedName>
</protein>
<accession>A0AB36KVT9</accession>